<evidence type="ECO:0000313" key="2">
    <source>
        <dbReference type="EMBL" id="GFG36079.1"/>
    </source>
</evidence>
<proteinExistence type="predicted"/>
<reference evidence="3" key="1">
    <citation type="submission" date="2020-01" db="EMBL/GenBank/DDBJ databases">
        <title>Draft genome sequence of the Termite Coptotermes fromosanus.</title>
        <authorList>
            <person name="Itakura S."/>
            <person name="Yosikawa Y."/>
            <person name="Umezawa K."/>
        </authorList>
    </citation>
    <scope>NUCLEOTIDE SEQUENCE [LARGE SCALE GENOMIC DNA]</scope>
</reference>
<dbReference type="Proteomes" id="UP000502823">
    <property type="component" value="Unassembled WGS sequence"/>
</dbReference>
<dbReference type="AlphaFoldDB" id="A0A6L2PU84"/>
<protein>
    <submittedName>
        <fullName evidence="2">Uncharacterized protein</fullName>
    </submittedName>
</protein>
<organism evidence="2 3">
    <name type="scientific">Coptotermes formosanus</name>
    <name type="common">Formosan subterranean termite</name>
    <dbReference type="NCBI Taxonomy" id="36987"/>
    <lineage>
        <taxon>Eukaryota</taxon>
        <taxon>Metazoa</taxon>
        <taxon>Ecdysozoa</taxon>
        <taxon>Arthropoda</taxon>
        <taxon>Hexapoda</taxon>
        <taxon>Insecta</taxon>
        <taxon>Pterygota</taxon>
        <taxon>Neoptera</taxon>
        <taxon>Polyneoptera</taxon>
        <taxon>Dictyoptera</taxon>
        <taxon>Blattodea</taxon>
        <taxon>Blattoidea</taxon>
        <taxon>Termitoidae</taxon>
        <taxon>Rhinotermitidae</taxon>
        <taxon>Coptotermes</taxon>
    </lineage>
</organism>
<accession>A0A6L2PU84</accession>
<comment type="caution">
    <text evidence="2">The sequence shown here is derived from an EMBL/GenBank/DDBJ whole genome shotgun (WGS) entry which is preliminary data.</text>
</comment>
<gene>
    <name evidence="2" type="ORF">Cfor_09208</name>
</gene>
<evidence type="ECO:0000256" key="1">
    <source>
        <dbReference type="SAM" id="MobiDB-lite"/>
    </source>
</evidence>
<dbReference type="OrthoDB" id="8196200at2759"/>
<dbReference type="InParanoid" id="A0A6L2PU84"/>
<dbReference type="EMBL" id="BLKM01012276">
    <property type="protein sequence ID" value="GFG36079.1"/>
    <property type="molecule type" value="Genomic_DNA"/>
</dbReference>
<name>A0A6L2PU84_COPFO</name>
<sequence>MATWTSDLDVLDDLDKLSEFSAGCDHIKDIPIVSYSSYGRGSPVGDKVALRPPSPDFNLVEEDFQLPQSFHPGAGRGDRIFALSQYRQDLSLQQQLRMAMGPGYSNELIEGYMHRECSSDHSSESEQFDDAQACMSSSEAMPDHSLQEGISSCKALQECNDNTAEPSSYSSSLTPGALNVEDTDTATFTKDLKSKKSVRRNRNALLNSLTNYSAVAKAESGNKCEMETHVPVQNYDSSYDYGLNCTNTISDHFKNGTKWPNEVGRISVNDIKSRVYQGCKPEGHQLVEAIDEAALAIGNELVRMLWQHSAARTGSMHTV</sequence>
<evidence type="ECO:0000313" key="3">
    <source>
        <dbReference type="Proteomes" id="UP000502823"/>
    </source>
</evidence>
<feature type="region of interest" description="Disordered" evidence="1">
    <location>
        <begin position="119"/>
        <end position="147"/>
    </location>
</feature>
<keyword evidence="3" id="KW-1185">Reference proteome</keyword>